<dbReference type="InterPro" id="IPR032710">
    <property type="entry name" value="NTF2-like_dom_sf"/>
</dbReference>
<evidence type="ECO:0000313" key="2">
    <source>
        <dbReference type="EMBL" id="GIG47512.1"/>
    </source>
</evidence>
<dbReference type="SUPFAM" id="SSF54427">
    <property type="entry name" value="NTF2-like"/>
    <property type="match status" value="1"/>
</dbReference>
<keyword evidence="3" id="KW-1185">Reference proteome</keyword>
<reference evidence="2" key="1">
    <citation type="submission" date="2021-01" db="EMBL/GenBank/DDBJ databases">
        <title>Whole genome shotgun sequence of Dactylosporangium siamense NBRC 106093.</title>
        <authorList>
            <person name="Komaki H."/>
            <person name="Tamura T."/>
        </authorList>
    </citation>
    <scope>NUCLEOTIDE SEQUENCE</scope>
    <source>
        <strain evidence="2">NBRC 106093</strain>
    </source>
</reference>
<protein>
    <recommendedName>
        <fullName evidence="1">DUF4440 domain-containing protein</fullName>
    </recommendedName>
</protein>
<dbReference type="RefSeq" id="WP_239136222.1">
    <property type="nucleotide sequence ID" value="NZ_BAAAVW010000018.1"/>
</dbReference>
<feature type="domain" description="DUF4440" evidence="1">
    <location>
        <begin position="4"/>
        <end position="111"/>
    </location>
</feature>
<sequence>METLLAAERRLQAAQLAGDAAVLDELIDERLVFTGPDGVLYRKEDDLLLHRTGAQKMTAVQEEDLLSLVDGRTGVTWFVGRLAGTFKGNDFDGRLRYTRTWLHDDASGWRVIAGHASAI</sequence>
<dbReference type="Proteomes" id="UP000660611">
    <property type="component" value="Unassembled WGS sequence"/>
</dbReference>
<dbReference type="InterPro" id="IPR027843">
    <property type="entry name" value="DUF4440"/>
</dbReference>
<evidence type="ECO:0000313" key="3">
    <source>
        <dbReference type="Proteomes" id="UP000660611"/>
    </source>
</evidence>
<dbReference type="Gene3D" id="3.10.450.50">
    <property type="match status" value="1"/>
</dbReference>
<proteinExistence type="predicted"/>
<dbReference type="Pfam" id="PF14534">
    <property type="entry name" value="DUF4440"/>
    <property type="match status" value="1"/>
</dbReference>
<comment type="caution">
    <text evidence="2">The sequence shown here is derived from an EMBL/GenBank/DDBJ whole genome shotgun (WGS) entry which is preliminary data.</text>
</comment>
<dbReference type="EMBL" id="BONQ01000083">
    <property type="protein sequence ID" value="GIG47512.1"/>
    <property type="molecule type" value="Genomic_DNA"/>
</dbReference>
<gene>
    <name evidence="2" type="ORF">Dsi01nite_055530</name>
</gene>
<organism evidence="2 3">
    <name type="scientific">Dactylosporangium siamense</name>
    <dbReference type="NCBI Taxonomy" id="685454"/>
    <lineage>
        <taxon>Bacteria</taxon>
        <taxon>Bacillati</taxon>
        <taxon>Actinomycetota</taxon>
        <taxon>Actinomycetes</taxon>
        <taxon>Micromonosporales</taxon>
        <taxon>Micromonosporaceae</taxon>
        <taxon>Dactylosporangium</taxon>
    </lineage>
</organism>
<evidence type="ECO:0000259" key="1">
    <source>
        <dbReference type="Pfam" id="PF14534"/>
    </source>
</evidence>
<dbReference type="AlphaFoldDB" id="A0A919PNU2"/>
<name>A0A919PNU2_9ACTN</name>
<accession>A0A919PNU2</accession>